<reference evidence="1 2" key="1">
    <citation type="submission" date="2017-12" db="EMBL/GenBank/DDBJ databases">
        <title>Comparative genomics of Botrytis spp.</title>
        <authorList>
            <person name="Valero-Jimenez C.A."/>
            <person name="Tapia P."/>
            <person name="Veloso J."/>
            <person name="Silva-Moreno E."/>
            <person name="Staats M."/>
            <person name="Valdes J.H."/>
            <person name="Van Kan J.A.L."/>
        </authorList>
    </citation>
    <scope>NUCLEOTIDE SEQUENCE [LARGE SCALE GENOMIC DNA]</scope>
    <source>
        <strain evidence="1 2">Bt9001</strain>
    </source>
</reference>
<sequence length="106" mass="11822">METRARYQKEDILVIEGGVLVACLENGQNVLGPGILSKKVELSRGMQNLTPRLFHKPPELRREIKVKGSGACMTSKFNPLDKNAEYTGQPPVFLPRPDPIQIIPKL</sequence>
<gene>
    <name evidence="1" type="ORF">BTUL_0003g01230</name>
</gene>
<evidence type="ECO:0000313" key="1">
    <source>
        <dbReference type="EMBL" id="TGO19668.1"/>
    </source>
</evidence>
<name>A0A4Z1F813_9HELO</name>
<keyword evidence="2" id="KW-1185">Reference proteome</keyword>
<comment type="caution">
    <text evidence="1">The sequence shown here is derived from an EMBL/GenBank/DDBJ whole genome shotgun (WGS) entry which is preliminary data.</text>
</comment>
<accession>A0A4Z1F813</accession>
<proteinExistence type="predicted"/>
<protein>
    <submittedName>
        <fullName evidence="1">Uncharacterized protein</fullName>
    </submittedName>
</protein>
<evidence type="ECO:0000313" key="2">
    <source>
        <dbReference type="Proteomes" id="UP000297777"/>
    </source>
</evidence>
<organism evidence="1 2">
    <name type="scientific">Botrytis tulipae</name>
    <dbReference type="NCBI Taxonomy" id="87230"/>
    <lineage>
        <taxon>Eukaryota</taxon>
        <taxon>Fungi</taxon>
        <taxon>Dikarya</taxon>
        <taxon>Ascomycota</taxon>
        <taxon>Pezizomycotina</taxon>
        <taxon>Leotiomycetes</taxon>
        <taxon>Helotiales</taxon>
        <taxon>Sclerotiniaceae</taxon>
        <taxon>Botrytis</taxon>
    </lineage>
</organism>
<dbReference type="EMBL" id="PQXH01000003">
    <property type="protein sequence ID" value="TGO19668.1"/>
    <property type="molecule type" value="Genomic_DNA"/>
</dbReference>
<dbReference type="AlphaFoldDB" id="A0A4Z1F813"/>
<dbReference type="Proteomes" id="UP000297777">
    <property type="component" value="Unassembled WGS sequence"/>
</dbReference>